<evidence type="ECO:0000313" key="10">
    <source>
        <dbReference type="Proteomes" id="UP000197138"/>
    </source>
</evidence>
<gene>
    <name evidence="8" type="ORF">CDL15_Pgr003681</name>
    <name evidence="9" type="ORF">CRG98_032676</name>
</gene>
<dbReference type="GO" id="GO:0003677">
    <property type="term" value="F:DNA binding"/>
    <property type="evidence" value="ECO:0007669"/>
    <property type="project" value="UniProtKB-KW"/>
</dbReference>
<dbReference type="FunFam" id="1.10.10.60:FF:000001">
    <property type="entry name" value="MYB-related transcription factor"/>
    <property type="match status" value="1"/>
</dbReference>
<reference evidence="9 11" key="3">
    <citation type="submission" date="2017-11" db="EMBL/GenBank/DDBJ databases">
        <title>De-novo sequencing of pomegranate (Punica granatum L.) genome.</title>
        <authorList>
            <person name="Akparov Z."/>
            <person name="Amiraslanov A."/>
            <person name="Hajiyeva S."/>
            <person name="Abbasov M."/>
            <person name="Kaur K."/>
            <person name="Hamwieh A."/>
            <person name="Solovyev V."/>
            <person name="Salamov A."/>
            <person name="Braich B."/>
            <person name="Kosarev P."/>
            <person name="Mahmoud A."/>
            <person name="Hajiyev E."/>
            <person name="Babayeva S."/>
            <person name="Izzatullayeva V."/>
            <person name="Mammadov A."/>
            <person name="Mammadov A."/>
            <person name="Sharifova S."/>
            <person name="Ojaghi J."/>
            <person name="Eynullazada K."/>
            <person name="Bayramov B."/>
            <person name="Abdulazimova A."/>
            <person name="Shahmuradov I."/>
        </authorList>
    </citation>
    <scope>NUCLEOTIDE SEQUENCE [LARGE SCALE GENOMIC DNA]</scope>
    <source>
        <strain evidence="9">AG2017</strain>
        <strain evidence="11">cv. AG2017</strain>
        <tissue evidence="9">Leaf</tissue>
    </source>
</reference>
<dbReference type="PANTHER" id="PTHR47994:SF5">
    <property type="entry name" value="F14D16.11-RELATED"/>
    <property type="match status" value="1"/>
</dbReference>
<evidence type="ECO:0000256" key="3">
    <source>
        <dbReference type="ARBA" id="ARBA00023125"/>
    </source>
</evidence>
<dbReference type="AlphaFoldDB" id="A0A218XUG9"/>
<dbReference type="PROSITE" id="PS51294">
    <property type="entry name" value="HTH_MYB"/>
    <property type="match status" value="2"/>
</dbReference>
<feature type="region of interest" description="Disordered" evidence="5">
    <location>
        <begin position="1"/>
        <end position="21"/>
    </location>
</feature>
<reference evidence="10" key="1">
    <citation type="journal article" date="2017" name="Plant J.">
        <title>The pomegranate (Punica granatum L.) genome and the genomics of punicalagin biosynthesis.</title>
        <authorList>
            <person name="Qin G."/>
            <person name="Xu C."/>
            <person name="Ming R."/>
            <person name="Tang H."/>
            <person name="Guyot R."/>
            <person name="Kramer E.M."/>
            <person name="Hu Y."/>
            <person name="Yi X."/>
            <person name="Qi Y."/>
            <person name="Xu X."/>
            <person name="Gao Z."/>
            <person name="Pan H."/>
            <person name="Jian J."/>
            <person name="Tian Y."/>
            <person name="Yue Z."/>
            <person name="Xu Y."/>
        </authorList>
    </citation>
    <scope>NUCLEOTIDE SEQUENCE [LARGE SCALE GENOMIC DNA]</scope>
    <source>
        <strain evidence="10">cv. Dabenzi</strain>
    </source>
</reference>
<evidence type="ECO:0000313" key="11">
    <source>
        <dbReference type="Proteomes" id="UP000233551"/>
    </source>
</evidence>
<dbReference type="PANTHER" id="PTHR47994">
    <property type="entry name" value="F14D16.11-RELATED"/>
    <property type="match status" value="1"/>
</dbReference>
<dbReference type="FunFam" id="1.10.10.60:FF:000349">
    <property type="entry name" value="Transcription factor MYB39"/>
    <property type="match status" value="1"/>
</dbReference>
<dbReference type="OrthoDB" id="2143914at2759"/>
<evidence type="ECO:0000256" key="5">
    <source>
        <dbReference type="SAM" id="MobiDB-lite"/>
    </source>
</evidence>
<dbReference type="Pfam" id="PF00249">
    <property type="entry name" value="Myb_DNA-binding"/>
    <property type="match status" value="2"/>
</dbReference>
<dbReference type="EMBL" id="PGOL01002564">
    <property type="protein sequence ID" value="PKI46865.1"/>
    <property type="molecule type" value="Genomic_DNA"/>
</dbReference>
<accession>A0A218XUG9</accession>
<evidence type="ECO:0000313" key="9">
    <source>
        <dbReference type="EMBL" id="PKI46865.1"/>
    </source>
</evidence>
<evidence type="ECO:0000259" key="6">
    <source>
        <dbReference type="PROSITE" id="PS50090"/>
    </source>
</evidence>
<sequence>MGRPPCRAEENGVKRGPWTPEEDEKLSEYVSKHGHGSWRALPRLAGLNRCGKSCRLRWMNYLRPDIKRGNFSEEEERLIVHLHSIVGNKWAKIASHLPGRTDNEIKNHWNTHLRKKLLQKGIDPKTHKPILANQIPNDLLVNLIIAQSLQGPNNNDNLGSSSVMSSTPWEQIIATELTKIQLAHNLLQFISPNTTPTMDCSANHSTLLGPYSNTANYSSASQNNIMPGSSVNPNPVNLHQIMNSWATSEPGSLELPAMWAPWSFKESTECTRTTGSRSLTKSSNASIDPFEDLEKLMDDDTCASFLRDFLE</sequence>
<dbReference type="SMART" id="SM00717">
    <property type="entry name" value="SANT"/>
    <property type="match status" value="2"/>
</dbReference>
<protein>
    <submittedName>
        <fullName evidence="8">Uncharacterized protein</fullName>
    </submittedName>
</protein>
<dbReference type="InterPro" id="IPR009057">
    <property type="entry name" value="Homeodomain-like_sf"/>
</dbReference>
<name>A0A218XUG9_PUNGR</name>
<dbReference type="STRING" id="22663.A0A218XUG9"/>
<evidence type="ECO:0000256" key="2">
    <source>
        <dbReference type="ARBA" id="ARBA00022737"/>
    </source>
</evidence>
<feature type="domain" description="Myb-like" evidence="6">
    <location>
        <begin position="63"/>
        <end position="113"/>
    </location>
</feature>
<dbReference type="Proteomes" id="UP000233551">
    <property type="component" value="Unassembled WGS sequence"/>
</dbReference>
<dbReference type="CDD" id="cd00167">
    <property type="entry name" value="SANT"/>
    <property type="match status" value="2"/>
</dbReference>
<keyword evidence="2" id="KW-0677">Repeat</keyword>
<dbReference type="GeneID" id="116205390"/>
<feature type="compositionally biased region" description="Basic and acidic residues" evidence="5">
    <location>
        <begin position="1"/>
        <end position="13"/>
    </location>
</feature>
<evidence type="ECO:0000259" key="7">
    <source>
        <dbReference type="PROSITE" id="PS51294"/>
    </source>
</evidence>
<keyword evidence="4" id="KW-0539">Nucleus</keyword>
<keyword evidence="11" id="KW-1185">Reference proteome</keyword>
<dbReference type="InterPro" id="IPR001005">
    <property type="entry name" value="SANT/Myb"/>
</dbReference>
<feature type="domain" description="Myb-like" evidence="6">
    <location>
        <begin position="10"/>
        <end position="62"/>
    </location>
</feature>
<comment type="subcellular location">
    <subcellularLocation>
        <location evidence="1">Nucleus</location>
    </subcellularLocation>
</comment>
<dbReference type="Proteomes" id="UP000197138">
    <property type="component" value="Unassembled WGS sequence"/>
</dbReference>
<dbReference type="EMBL" id="MTKT01000797">
    <property type="protein sequence ID" value="OWM88269.1"/>
    <property type="molecule type" value="Genomic_DNA"/>
</dbReference>
<dbReference type="InterPro" id="IPR017930">
    <property type="entry name" value="Myb_dom"/>
</dbReference>
<reference evidence="8" key="2">
    <citation type="submission" date="2017-06" db="EMBL/GenBank/DDBJ databases">
        <title>The pomegranate genome and the genomics of punicalagin biosynthesis.</title>
        <authorList>
            <person name="Xu C."/>
        </authorList>
    </citation>
    <scope>NUCLEOTIDE SEQUENCE [LARGE SCALE GENOMIC DNA]</scope>
    <source>
        <tissue evidence="8">Fresh leaf</tissue>
    </source>
</reference>
<comment type="caution">
    <text evidence="8">The sequence shown here is derived from an EMBL/GenBank/DDBJ whole genome shotgun (WGS) entry which is preliminary data.</text>
</comment>
<evidence type="ECO:0000313" key="8">
    <source>
        <dbReference type="EMBL" id="OWM88269.1"/>
    </source>
</evidence>
<feature type="domain" description="HTH myb-type" evidence="7">
    <location>
        <begin position="10"/>
        <end position="62"/>
    </location>
</feature>
<dbReference type="InterPro" id="IPR015495">
    <property type="entry name" value="Myb_TF_plants"/>
</dbReference>
<dbReference type="SUPFAM" id="SSF46689">
    <property type="entry name" value="Homeodomain-like"/>
    <property type="match status" value="1"/>
</dbReference>
<feature type="domain" description="HTH myb-type" evidence="7">
    <location>
        <begin position="63"/>
        <end position="117"/>
    </location>
</feature>
<proteinExistence type="predicted"/>
<evidence type="ECO:0000256" key="4">
    <source>
        <dbReference type="ARBA" id="ARBA00023242"/>
    </source>
</evidence>
<organism evidence="8 10">
    <name type="scientific">Punica granatum</name>
    <name type="common">Pomegranate</name>
    <dbReference type="NCBI Taxonomy" id="22663"/>
    <lineage>
        <taxon>Eukaryota</taxon>
        <taxon>Viridiplantae</taxon>
        <taxon>Streptophyta</taxon>
        <taxon>Embryophyta</taxon>
        <taxon>Tracheophyta</taxon>
        <taxon>Spermatophyta</taxon>
        <taxon>Magnoliopsida</taxon>
        <taxon>eudicotyledons</taxon>
        <taxon>Gunneridae</taxon>
        <taxon>Pentapetalae</taxon>
        <taxon>rosids</taxon>
        <taxon>malvids</taxon>
        <taxon>Myrtales</taxon>
        <taxon>Lythraceae</taxon>
        <taxon>Punica</taxon>
    </lineage>
</organism>
<keyword evidence="3" id="KW-0238">DNA-binding</keyword>
<dbReference type="Gene3D" id="1.10.10.60">
    <property type="entry name" value="Homeodomain-like"/>
    <property type="match status" value="2"/>
</dbReference>
<evidence type="ECO:0000256" key="1">
    <source>
        <dbReference type="ARBA" id="ARBA00004123"/>
    </source>
</evidence>
<dbReference type="PROSITE" id="PS50090">
    <property type="entry name" value="MYB_LIKE"/>
    <property type="match status" value="2"/>
</dbReference>
<dbReference type="GO" id="GO:0005634">
    <property type="term" value="C:nucleus"/>
    <property type="evidence" value="ECO:0007669"/>
    <property type="project" value="UniProtKB-SubCell"/>
</dbReference>